<name>A0AAD5KTT7_9CRUS</name>
<dbReference type="Pfam" id="PF09967">
    <property type="entry name" value="DUF2201"/>
    <property type="match status" value="1"/>
</dbReference>
<accession>A0AAD5KTT7</accession>
<dbReference type="InterPro" id="IPR036465">
    <property type="entry name" value="vWFA_dom_sf"/>
</dbReference>
<evidence type="ECO:0000259" key="2">
    <source>
        <dbReference type="Pfam" id="PF09967"/>
    </source>
</evidence>
<dbReference type="SUPFAM" id="SSF53300">
    <property type="entry name" value="vWA-like"/>
    <property type="match status" value="1"/>
</dbReference>
<feature type="domain" description="VWA-like" evidence="2">
    <location>
        <begin position="313"/>
        <end position="379"/>
    </location>
</feature>
<reference evidence="4" key="1">
    <citation type="submission" date="2022-05" db="EMBL/GenBank/DDBJ databases">
        <title>A multi-omics perspective on studying reproductive biology in Daphnia sinensis.</title>
        <authorList>
            <person name="Jia J."/>
        </authorList>
    </citation>
    <scope>NUCLEOTIDE SEQUENCE</scope>
    <source>
        <strain evidence="4">WSL</strain>
    </source>
</reference>
<dbReference type="Proteomes" id="UP000820818">
    <property type="component" value="Unassembled WGS sequence"/>
</dbReference>
<feature type="region of interest" description="Disordered" evidence="1">
    <location>
        <begin position="160"/>
        <end position="189"/>
    </location>
</feature>
<evidence type="ECO:0000313" key="4">
    <source>
        <dbReference type="EMBL" id="KAI9549425.1"/>
    </source>
</evidence>
<protein>
    <submittedName>
        <fullName evidence="4">Uncharacterized protein</fullName>
    </submittedName>
</protein>
<organism evidence="4 5">
    <name type="scientific">Daphnia sinensis</name>
    <dbReference type="NCBI Taxonomy" id="1820382"/>
    <lineage>
        <taxon>Eukaryota</taxon>
        <taxon>Metazoa</taxon>
        <taxon>Ecdysozoa</taxon>
        <taxon>Arthropoda</taxon>
        <taxon>Crustacea</taxon>
        <taxon>Branchiopoda</taxon>
        <taxon>Diplostraca</taxon>
        <taxon>Cladocera</taxon>
        <taxon>Anomopoda</taxon>
        <taxon>Daphniidae</taxon>
        <taxon>Daphnia</taxon>
        <taxon>Daphnia similis group</taxon>
    </lineage>
</organism>
<feature type="domain" description="Putative metallopeptidase" evidence="3">
    <location>
        <begin position="17"/>
        <end position="254"/>
    </location>
</feature>
<comment type="caution">
    <text evidence="4">The sequence shown here is derived from an EMBL/GenBank/DDBJ whole genome shotgun (WGS) entry which is preliminary data.</text>
</comment>
<dbReference type="InterPro" id="IPR025154">
    <property type="entry name" value="Put_metallopeptidase_dom"/>
</dbReference>
<evidence type="ECO:0000313" key="5">
    <source>
        <dbReference type="Proteomes" id="UP000820818"/>
    </source>
</evidence>
<dbReference type="GO" id="GO:0032991">
    <property type="term" value="C:protein-containing complex"/>
    <property type="evidence" value="ECO:0007669"/>
    <property type="project" value="UniProtKB-ARBA"/>
</dbReference>
<dbReference type="PANTHER" id="PTHR38730:SF1">
    <property type="entry name" value="SLL7028 PROTEIN"/>
    <property type="match status" value="1"/>
</dbReference>
<dbReference type="EMBL" id="WJBH02000296">
    <property type="protein sequence ID" value="KAI9549425.1"/>
    <property type="molecule type" value="Genomic_DNA"/>
</dbReference>
<dbReference type="Pfam" id="PF13203">
    <property type="entry name" value="DUF2201_N"/>
    <property type="match status" value="1"/>
</dbReference>
<evidence type="ECO:0000256" key="1">
    <source>
        <dbReference type="SAM" id="MobiDB-lite"/>
    </source>
</evidence>
<proteinExistence type="predicted"/>
<gene>
    <name evidence="4" type="ORF">GHT06_001825</name>
</gene>
<evidence type="ECO:0000259" key="3">
    <source>
        <dbReference type="Pfam" id="PF13203"/>
    </source>
</evidence>
<feature type="compositionally biased region" description="Basic and acidic residues" evidence="1">
    <location>
        <begin position="170"/>
        <end position="189"/>
    </location>
</feature>
<dbReference type="AlphaFoldDB" id="A0AAD5KTT7"/>
<sequence length="383" mass="43578">MPFDKARDAIAREALITARISLWFKQPFFGNLGTRLKLINADEWCETAATDGKYFYYNSQFINDLKDGEVEFLISHEILHVAYSHMSRRESRDPQLWNIAADYAINADLKKHNIGTFITTHCMKKNSWQISGRIYDDLMKKVKKISIEDLLSQLLDEHMEENEEGEEQDGEPKQGEGSKGRIKMSEEEKEQLKDDLRSAIVQAAQAAEAGTIPGNIERMVKELTNPIMDWRELIKTSLTSLIKADFSWTRVHRKSWHLGAILPGQTPGERIDVAVAIDTSGSISEKQCKDFYFALILASMHPRIQHRKHGRCIEYQPGGGGGTHFPVIFDHVAKLDKMPERLIVFTDGYCDAWGPDDLIPTIWVIHGSKTITAPHGQTAYYDE</sequence>
<feature type="compositionally biased region" description="Acidic residues" evidence="1">
    <location>
        <begin position="160"/>
        <end position="169"/>
    </location>
</feature>
<keyword evidence="5" id="KW-1185">Reference proteome</keyword>
<dbReference type="PANTHER" id="PTHR38730">
    <property type="entry name" value="SLL7028 PROTEIN"/>
    <property type="match status" value="1"/>
</dbReference>
<dbReference type="InterPro" id="IPR018698">
    <property type="entry name" value="VWA-like_dom"/>
</dbReference>